<evidence type="ECO:0000256" key="4">
    <source>
        <dbReference type="PROSITE-ProRule" id="PRU00023"/>
    </source>
</evidence>
<gene>
    <name evidence="5" type="ORF">DFH94DRAFT_123302</name>
</gene>
<evidence type="ECO:0000256" key="2">
    <source>
        <dbReference type="ARBA" id="ARBA00022737"/>
    </source>
</evidence>
<evidence type="ECO:0000313" key="6">
    <source>
        <dbReference type="Proteomes" id="UP000759537"/>
    </source>
</evidence>
<proteinExistence type="predicted"/>
<feature type="repeat" description="ANK" evidence="4">
    <location>
        <begin position="94"/>
        <end position="126"/>
    </location>
</feature>
<evidence type="ECO:0000256" key="1">
    <source>
        <dbReference type="ARBA" id="ARBA00012210"/>
    </source>
</evidence>
<dbReference type="PROSITE" id="PS50297">
    <property type="entry name" value="ANK_REP_REGION"/>
    <property type="match status" value="1"/>
</dbReference>
<organism evidence="5 6">
    <name type="scientific">Russula ochroleuca</name>
    <dbReference type="NCBI Taxonomy" id="152965"/>
    <lineage>
        <taxon>Eukaryota</taxon>
        <taxon>Fungi</taxon>
        <taxon>Dikarya</taxon>
        <taxon>Basidiomycota</taxon>
        <taxon>Agaricomycotina</taxon>
        <taxon>Agaricomycetes</taxon>
        <taxon>Russulales</taxon>
        <taxon>Russulaceae</taxon>
        <taxon>Russula</taxon>
    </lineage>
</organism>
<dbReference type="Gene3D" id="1.25.40.20">
    <property type="entry name" value="Ankyrin repeat-containing domain"/>
    <property type="match status" value="1"/>
</dbReference>
<dbReference type="PROSITE" id="PS50088">
    <property type="entry name" value="ANK_REPEAT"/>
    <property type="match status" value="1"/>
</dbReference>
<dbReference type="GO" id="GO:0019706">
    <property type="term" value="F:protein-cysteine S-palmitoyltransferase activity"/>
    <property type="evidence" value="ECO:0007669"/>
    <property type="project" value="UniProtKB-EC"/>
</dbReference>
<dbReference type="SMART" id="SM00248">
    <property type="entry name" value="ANK"/>
    <property type="match status" value="2"/>
</dbReference>
<protein>
    <recommendedName>
        <fullName evidence="1">protein S-acyltransferase</fullName>
        <ecNumber evidence="1">2.3.1.225</ecNumber>
    </recommendedName>
</protein>
<dbReference type="EMBL" id="WHVB01000160">
    <property type="protein sequence ID" value="KAF8460708.1"/>
    <property type="molecule type" value="Genomic_DNA"/>
</dbReference>
<sequence length="192" mass="21614">MADLRRVRISSKQGSEINAVGGNFGRYAAAVGRAPPTAWWRPIDLLHQTRRNPHLLRTLRASTASTPSLILPTTGHLVYILCQPDIAVDERDHMGHTALHWAVYQRDEVSTQILLKMGADPDAADRDGLTTLHWAAVTGFKRCIIRLLEAAMTFGRARIHWRYCWNCAMDGICLGFPDERCSEADNRRPRSL</sequence>
<keyword evidence="6" id="KW-1185">Reference proteome</keyword>
<keyword evidence="3 4" id="KW-0040">ANK repeat</keyword>
<comment type="caution">
    <text evidence="5">The sequence shown here is derived from an EMBL/GenBank/DDBJ whole genome shotgun (WGS) entry which is preliminary data.</text>
</comment>
<dbReference type="Pfam" id="PF12796">
    <property type="entry name" value="Ank_2"/>
    <property type="match status" value="1"/>
</dbReference>
<dbReference type="AlphaFoldDB" id="A0A9P5MMP7"/>
<keyword evidence="2" id="KW-0677">Repeat</keyword>
<name>A0A9P5MMP7_9AGAM</name>
<dbReference type="InterPro" id="IPR002110">
    <property type="entry name" value="Ankyrin_rpt"/>
</dbReference>
<evidence type="ECO:0000256" key="3">
    <source>
        <dbReference type="ARBA" id="ARBA00023043"/>
    </source>
</evidence>
<dbReference type="PANTHER" id="PTHR24161">
    <property type="entry name" value="ANK_REP_REGION DOMAIN-CONTAINING PROTEIN-RELATED"/>
    <property type="match status" value="1"/>
</dbReference>
<reference evidence="5" key="1">
    <citation type="submission" date="2019-10" db="EMBL/GenBank/DDBJ databases">
        <authorList>
            <consortium name="DOE Joint Genome Institute"/>
            <person name="Kuo A."/>
            <person name="Miyauchi S."/>
            <person name="Kiss E."/>
            <person name="Drula E."/>
            <person name="Kohler A."/>
            <person name="Sanchez-Garcia M."/>
            <person name="Andreopoulos B."/>
            <person name="Barry K.W."/>
            <person name="Bonito G."/>
            <person name="Buee M."/>
            <person name="Carver A."/>
            <person name="Chen C."/>
            <person name="Cichocki N."/>
            <person name="Clum A."/>
            <person name="Culley D."/>
            <person name="Crous P.W."/>
            <person name="Fauchery L."/>
            <person name="Girlanda M."/>
            <person name="Hayes R."/>
            <person name="Keri Z."/>
            <person name="LaButti K."/>
            <person name="Lipzen A."/>
            <person name="Lombard V."/>
            <person name="Magnuson J."/>
            <person name="Maillard F."/>
            <person name="Morin E."/>
            <person name="Murat C."/>
            <person name="Nolan M."/>
            <person name="Ohm R."/>
            <person name="Pangilinan J."/>
            <person name="Pereira M."/>
            <person name="Perotto S."/>
            <person name="Peter M."/>
            <person name="Riley R."/>
            <person name="Sitrit Y."/>
            <person name="Stielow B."/>
            <person name="Szollosi G."/>
            <person name="Zifcakova L."/>
            <person name="Stursova M."/>
            <person name="Spatafora J.W."/>
            <person name="Tedersoo L."/>
            <person name="Vaario L.-M."/>
            <person name="Yamada A."/>
            <person name="Yan M."/>
            <person name="Wang P."/>
            <person name="Xu J."/>
            <person name="Bruns T."/>
            <person name="Baldrian P."/>
            <person name="Vilgalys R."/>
            <person name="Henrissat B."/>
            <person name="Grigoriev I.V."/>
            <person name="Hibbett D."/>
            <person name="Nagy L.G."/>
            <person name="Martin F.M."/>
        </authorList>
    </citation>
    <scope>NUCLEOTIDE SEQUENCE</scope>
    <source>
        <strain evidence="5">Prilba</strain>
    </source>
</reference>
<dbReference type="EC" id="2.3.1.225" evidence="1"/>
<dbReference type="OrthoDB" id="2840854at2759"/>
<accession>A0A9P5MMP7</accession>
<evidence type="ECO:0000313" key="5">
    <source>
        <dbReference type="EMBL" id="KAF8460708.1"/>
    </source>
</evidence>
<dbReference type="Proteomes" id="UP000759537">
    <property type="component" value="Unassembled WGS sequence"/>
</dbReference>
<dbReference type="InterPro" id="IPR036770">
    <property type="entry name" value="Ankyrin_rpt-contain_sf"/>
</dbReference>
<dbReference type="SUPFAM" id="SSF48403">
    <property type="entry name" value="Ankyrin repeat"/>
    <property type="match status" value="1"/>
</dbReference>
<dbReference type="PANTHER" id="PTHR24161:SF85">
    <property type="entry name" value="PALMITOYLTRANSFERASE HIP14"/>
    <property type="match status" value="1"/>
</dbReference>
<reference evidence="5" key="2">
    <citation type="journal article" date="2020" name="Nat. Commun.">
        <title>Large-scale genome sequencing of mycorrhizal fungi provides insights into the early evolution of symbiotic traits.</title>
        <authorList>
            <person name="Miyauchi S."/>
            <person name="Kiss E."/>
            <person name="Kuo A."/>
            <person name="Drula E."/>
            <person name="Kohler A."/>
            <person name="Sanchez-Garcia M."/>
            <person name="Morin E."/>
            <person name="Andreopoulos B."/>
            <person name="Barry K.W."/>
            <person name="Bonito G."/>
            <person name="Buee M."/>
            <person name="Carver A."/>
            <person name="Chen C."/>
            <person name="Cichocki N."/>
            <person name="Clum A."/>
            <person name="Culley D."/>
            <person name="Crous P.W."/>
            <person name="Fauchery L."/>
            <person name="Girlanda M."/>
            <person name="Hayes R.D."/>
            <person name="Keri Z."/>
            <person name="LaButti K."/>
            <person name="Lipzen A."/>
            <person name="Lombard V."/>
            <person name="Magnuson J."/>
            <person name="Maillard F."/>
            <person name="Murat C."/>
            <person name="Nolan M."/>
            <person name="Ohm R.A."/>
            <person name="Pangilinan J."/>
            <person name="Pereira M.F."/>
            <person name="Perotto S."/>
            <person name="Peter M."/>
            <person name="Pfister S."/>
            <person name="Riley R."/>
            <person name="Sitrit Y."/>
            <person name="Stielow J.B."/>
            <person name="Szollosi G."/>
            <person name="Zifcakova L."/>
            <person name="Stursova M."/>
            <person name="Spatafora J.W."/>
            <person name="Tedersoo L."/>
            <person name="Vaario L.M."/>
            <person name="Yamada A."/>
            <person name="Yan M."/>
            <person name="Wang P."/>
            <person name="Xu J."/>
            <person name="Bruns T."/>
            <person name="Baldrian P."/>
            <person name="Vilgalys R."/>
            <person name="Dunand C."/>
            <person name="Henrissat B."/>
            <person name="Grigoriev I.V."/>
            <person name="Hibbett D."/>
            <person name="Nagy L.G."/>
            <person name="Martin F.M."/>
        </authorList>
    </citation>
    <scope>NUCLEOTIDE SEQUENCE</scope>
    <source>
        <strain evidence="5">Prilba</strain>
    </source>
</reference>